<gene>
    <name evidence="6" type="ORF">METZ01_LOCUS411525</name>
</gene>
<keyword evidence="2" id="KW-0560">Oxidoreductase</keyword>
<dbReference type="EMBL" id="UINC01160172">
    <property type="protein sequence ID" value="SVD58671.1"/>
    <property type="molecule type" value="Genomic_DNA"/>
</dbReference>
<proteinExistence type="predicted"/>
<dbReference type="PANTHER" id="PTHR43013">
    <property type="entry name" value="GLUTAMYL-TRNA REDUCTASE"/>
    <property type="match status" value="1"/>
</dbReference>
<dbReference type="InterPro" id="IPR018214">
    <property type="entry name" value="GluRdtase_CS"/>
</dbReference>
<evidence type="ECO:0000256" key="1">
    <source>
        <dbReference type="ARBA" id="ARBA00022857"/>
    </source>
</evidence>
<keyword evidence="1" id="KW-0521">NADP</keyword>
<dbReference type="Gene3D" id="3.30.460.30">
    <property type="entry name" value="Glutamyl-tRNA reductase, N-terminal domain"/>
    <property type="match status" value="1"/>
</dbReference>
<feature type="non-terminal residue" evidence="6">
    <location>
        <position position="217"/>
    </location>
</feature>
<dbReference type="SUPFAM" id="SSF69742">
    <property type="entry name" value="Glutamyl tRNA-reductase catalytic, N-terminal domain"/>
    <property type="match status" value="1"/>
</dbReference>
<dbReference type="GO" id="GO:0019353">
    <property type="term" value="P:protoporphyrinogen IX biosynthetic process from glutamate"/>
    <property type="evidence" value="ECO:0007669"/>
    <property type="project" value="TreeGrafter"/>
</dbReference>
<comment type="pathway">
    <text evidence="4">Porphyrin-containing compound metabolism.</text>
</comment>
<dbReference type="AlphaFoldDB" id="A0A382WKR2"/>
<dbReference type="InterPro" id="IPR036343">
    <property type="entry name" value="GluRdtase_N_sf"/>
</dbReference>
<dbReference type="GO" id="GO:0008883">
    <property type="term" value="F:glutamyl-tRNA reductase activity"/>
    <property type="evidence" value="ECO:0007669"/>
    <property type="project" value="InterPro"/>
</dbReference>
<name>A0A382WKR2_9ZZZZ</name>
<feature type="domain" description="Glutamyl-tRNA reductase N-terminal" evidence="5">
    <location>
        <begin position="7"/>
        <end position="165"/>
    </location>
</feature>
<evidence type="ECO:0000256" key="2">
    <source>
        <dbReference type="ARBA" id="ARBA00023002"/>
    </source>
</evidence>
<dbReference type="InterPro" id="IPR036291">
    <property type="entry name" value="NAD(P)-bd_dom_sf"/>
</dbReference>
<dbReference type="Pfam" id="PF05201">
    <property type="entry name" value="GlutR_N"/>
    <property type="match status" value="1"/>
</dbReference>
<evidence type="ECO:0000259" key="5">
    <source>
        <dbReference type="Pfam" id="PF05201"/>
    </source>
</evidence>
<reference evidence="6" key="1">
    <citation type="submission" date="2018-05" db="EMBL/GenBank/DDBJ databases">
        <authorList>
            <person name="Lanie J.A."/>
            <person name="Ng W.-L."/>
            <person name="Kazmierczak K.M."/>
            <person name="Andrzejewski T.M."/>
            <person name="Davidsen T.M."/>
            <person name="Wayne K.J."/>
            <person name="Tettelin H."/>
            <person name="Glass J.I."/>
            <person name="Rusch D."/>
            <person name="Podicherti R."/>
            <person name="Tsui H.-C.T."/>
            <person name="Winkler M.E."/>
        </authorList>
    </citation>
    <scope>NUCLEOTIDE SEQUENCE</scope>
</reference>
<keyword evidence="3" id="KW-0627">Porphyrin biosynthesis</keyword>
<evidence type="ECO:0000256" key="4">
    <source>
        <dbReference type="ARBA" id="ARBA00023444"/>
    </source>
</evidence>
<organism evidence="6">
    <name type="scientific">marine metagenome</name>
    <dbReference type="NCBI Taxonomy" id="408172"/>
    <lineage>
        <taxon>unclassified sequences</taxon>
        <taxon>metagenomes</taxon>
        <taxon>ecological metagenomes</taxon>
    </lineage>
</organism>
<dbReference type="InterPro" id="IPR015895">
    <property type="entry name" value="4pyrrol_synth_GluRdtase_N"/>
</dbReference>
<accession>A0A382WKR2</accession>
<protein>
    <recommendedName>
        <fullName evidence="5">Glutamyl-tRNA reductase N-terminal domain-containing protein</fullName>
    </recommendedName>
</protein>
<sequence length="217" mass="23973">MELIVFGLNHKTAPLGIRERWSLSSGESEQALERIRSEIADSEHLILSTCNRTEFYSVIPASSGLAKNLNEEANDFRQLTSFYLGEDGVNSGGDDHFYLYRQENAVKHLFRVAGGLDSMIIGETEILRQLKEAYALSEKNSASGKMFRRLFPEALKVGKKVRTSTSISRGCITPGQAALRLATEVLGKLEGKEALLIGSGVVARLTARAFIEHDLRN</sequence>
<evidence type="ECO:0000256" key="3">
    <source>
        <dbReference type="ARBA" id="ARBA00023244"/>
    </source>
</evidence>
<dbReference type="PROSITE" id="PS00747">
    <property type="entry name" value="GLUTR"/>
    <property type="match status" value="1"/>
</dbReference>
<evidence type="ECO:0000313" key="6">
    <source>
        <dbReference type="EMBL" id="SVD58671.1"/>
    </source>
</evidence>
<dbReference type="SUPFAM" id="SSF51735">
    <property type="entry name" value="NAD(P)-binding Rossmann-fold domains"/>
    <property type="match status" value="1"/>
</dbReference>
<dbReference type="Gene3D" id="3.40.50.720">
    <property type="entry name" value="NAD(P)-binding Rossmann-like Domain"/>
    <property type="match status" value="1"/>
</dbReference>
<dbReference type="GO" id="GO:0050661">
    <property type="term" value="F:NADP binding"/>
    <property type="evidence" value="ECO:0007669"/>
    <property type="project" value="InterPro"/>
</dbReference>
<dbReference type="PANTHER" id="PTHR43013:SF1">
    <property type="entry name" value="GLUTAMYL-TRNA REDUCTASE"/>
    <property type="match status" value="1"/>
</dbReference>
<dbReference type="FunFam" id="3.30.460.30:FF:000001">
    <property type="entry name" value="Glutamyl-tRNA reductase"/>
    <property type="match status" value="1"/>
</dbReference>